<evidence type="ECO:0000256" key="5">
    <source>
        <dbReference type="ARBA" id="ARBA00023163"/>
    </source>
</evidence>
<keyword evidence="2" id="KW-0902">Two-component regulatory system</keyword>
<dbReference type="PROSITE" id="PS00622">
    <property type="entry name" value="HTH_LUXR_1"/>
    <property type="match status" value="1"/>
</dbReference>
<gene>
    <name evidence="9" type="ORF">NV381_07065</name>
</gene>
<evidence type="ECO:0000256" key="2">
    <source>
        <dbReference type="ARBA" id="ARBA00023012"/>
    </source>
</evidence>
<reference evidence="9 10" key="1">
    <citation type="submission" date="2022-08" db="EMBL/GenBank/DDBJ databases">
        <title>Paenibacillus endoradicis sp. nov., Paenibacillus radicibacter sp. nov and Paenibacillus pararadicis sp. nov., three cold-adapted plant growth-promoting bacteria isolated from root of Larix gmelinii in Great Khingan.</title>
        <authorList>
            <person name="Xue H."/>
        </authorList>
    </citation>
    <scope>NUCLEOTIDE SEQUENCE [LARGE SCALE GENOMIC DNA]</scope>
    <source>
        <strain evidence="9 10">N5-1-1-5</strain>
    </source>
</reference>
<evidence type="ECO:0000256" key="3">
    <source>
        <dbReference type="ARBA" id="ARBA00023015"/>
    </source>
</evidence>
<feature type="domain" description="Response regulatory" evidence="8">
    <location>
        <begin position="3"/>
        <end position="117"/>
    </location>
</feature>
<protein>
    <submittedName>
        <fullName evidence="9">DNA-binding response regulator</fullName>
    </submittedName>
</protein>
<dbReference type="SUPFAM" id="SSF46894">
    <property type="entry name" value="C-terminal effector domain of the bipartite response regulators"/>
    <property type="match status" value="1"/>
</dbReference>
<dbReference type="CDD" id="cd06170">
    <property type="entry name" value="LuxR_C_like"/>
    <property type="match status" value="1"/>
</dbReference>
<dbReference type="SUPFAM" id="SSF52172">
    <property type="entry name" value="CheY-like"/>
    <property type="match status" value="1"/>
</dbReference>
<dbReference type="EMBL" id="JANQBD010000004">
    <property type="protein sequence ID" value="MCR8630960.1"/>
    <property type="molecule type" value="Genomic_DNA"/>
</dbReference>
<evidence type="ECO:0000313" key="10">
    <source>
        <dbReference type="Proteomes" id="UP001300012"/>
    </source>
</evidence>
<keyword evidence="4 9" id="KW-0238">DNA-binding</keyword>
<name>A0ABT1YG75_9BACL</name>
<sequence>MLRAIIVDDEELSLKRLNKILSESGEIEICDSFLNPLEAYEFVKSNQVHVVFLDISMPEIDGMRLSSLLLELDASIDVVFVTGYDDYAVQAFDINALDYLMKPVSSQRMSKTLDKLKKRHRITAVEPFIEARSPVTQIEELSSTEILTDQEKRILRLITDGLSNKEIANHLNIKAETVKSHIKNLYRKLNVNNRVQALQRAKEWLILV</sequence>
<dbReference type="PRINTS" id="PR00038">
    <property type="entry name" value="HTHLUXR"/>
</dbReference>
<keyword evidence="3" id="KW-0805">Transcription regulation</keyword>
<dbReference type="RefSeq" id="WP_258212565.1">
    <property type="nucleotide sequence ID" value="NZ_JANQBD010000004.1"/>
</dbReference>
<feature type="domain" description="HTH luxR-type" evidence="7">
    <location>
        <begin position="140"/>
        <end position="205"/>
    </location>
</feature>
<dbReference type="InterPro" id="IPR039420">
    <property type="entry name" value="WalR-like"/>
</dbReference>
<dbReference type="Pfam" id="PF00072">
    <property type="entry name" value="Response_reg"/>
    <property type="match status" value="1"/>
</dbReference>
<comment type="caution">
    <text evidence="9">The sequence shown here is derived from an EMBL/GenBank/DDBJ whole genome shotgun (WGS) entry which is preliminary data.</text>
</comment>
<dbReference type="Proteomes" id="UP001300012">
    <property type="component" value="Unassembled WGS sequence"/>
</dbReference>
<proteinExistence type="predicted"/>
<dbReference type="InterPro" id="IPR011006">
    <property type="entry name" value="CheY-like_superfamily"/>
</dbReference>
<dbReference type="PROSITE" id="PS50043">
    <property type="entry name" value="HTH_LUXR_2"/>
    <property type="match status" value="1"/>
</dbReference>
<evidence type="ECO:0000313" key="9">
    <source>
        <dbReference type="EMBL" id="MCR8630960.1"/>
    </source>
</evidence>
<dbReference type="Pfam" id="PF00196">
    <property type="entry name" value="GerE"/>
    <property type="match status" value="1"/>
</dbReference>
<dbReference type="PROSITE" id="PS50110">
    <property type="entry name" value="RESPONSE_REGULATORY"/>
    <property type="match status" value="1"/>
</dbReference>
<keyword evidence="5" id="KW-0804">Transcription</keyword>
<keyword evidence="1 6" id="KW-0597">Phosphoprotein</keyword>
<dbReference type="InterPro" id="IPR001789">
    <property type="entry name" value="Sig_transdc_resp-reg_receiver"/>
</dbReference>
<evidence type="ECO:0000259" key="8">
    <source>
        <dbReference type="PROSITE" id="PS50110"/>
    </source>
</evidence>
<dbReference type="InterPro" id="IPR016032">
    <property type="entry name" value="Sig_transdc_resp-reg_C-effctor"/>
</dbReference>
<feature type="modified residue" description="4-aspartylphosphate" evidence="6">
    <location>
        <position position="54"/>
    </location>
</feature>
<dbReference type="InterPro" id="IPR036388">
    <property type="entry name" value="WH-like_DNA-bd_sf"/>
</dbReference>
<dbReference type="PANTHER" id="PTHR43214">
    <property type="entry name" value="TWO-COMPONENT RESPONSE REGULATOR"/>
    <property type="match status" value="1"/>
</dbReference>
<evidence type="ECO:0000256" key="6">
    <source>
        <dbReference type="PROSITE-ProRule" id="PRU00169"/>
    </source>
</evidence>
<dbReference type="Gene3D" id="3.40.50.2300">
    <property type="match status" value="1"/>
</dbReference>
<evidence type="ECO:0000256" key="4">
    <source>
        <dbReference type="ARBA" id="ARBA00023125"/>
    </source>
</evidence>
<dbReference type="SMART" id="SM00421">
    <property type="entry name" value="HTH_LUXR"/>
    <property type="match status" value="1"/>
</dbReference>
<accession>A0ABT1YG75</accession>
<organism evidence="9 10">
    <name type="scientific">Paenibacillus radicis</name>
    <name type="common">ex Xue et al. 2023</name>
    <dbReference type="NCBI Taxonomy" id="2972489"/>
    <lineage>
        <taxon>Bacteria</taxon>
        <taxon>Bacillati</taxon>
        <taxon>Bacillota</taxon>
        <taxon>Bacilli</taxon>
        <taxon>Bacillales</taxon>
        <taxon>Paenibacillaceae</taxon>
        <taxon>Paenibacillus</taxon>
    </lineage>
</organism>
<dbReference type="Gene3D" id="1.10.10.10">
    <property type="entry name" value="Winged helix-like DNA-binding domain superfamily/Winged helix DNA-binding domain"/>
    <property type="match status" value="1"/>
</dbReference>
<keyword evidence="10" id="KW-1185">Reference proteome</keyword>
<dbReference type="InterPro" id="IPR000792">
    <property type="entry name" value="Tscrpt_reg_LuxR_C"/>
</dbReference>
<dbReference type="SMART" id="SM00448">
    <property type="entry name" value="REC"/>
    <property type="match status" value="1"/>
</dbReference>
<dbReference type="GO" id="GO:0003677">
    <property type="term" value="F:DNA binding"/>
    <property type="evidence" value="ECO:0007669"/>
    <property type="project" value="UniProtKB-KW"/>
</dbReference>
<evidence type="ECO:0000259" key="7">
    <source>
        <dbReference type="PROSITE" id="PS50043"/>
    </source>
</evidence>
<evidence type="ECO:0000256" key="1">
    <source>
        <dbReference type="ARBA" id="ARBA00022553"/>
    </source>
</evidence>